<gene>
    <name evidence="1" type="ORF">L2E82_01567</name>
</gene>
<dbReference type="EMBL" id="CM042009">
    <property type="protein sequence ID" value="KAI3788791.1"/>
    <property type="molecule type" value="Genomic_DNA"/>
</dbReference>
<evidence type="ECO:0000313" key="2">
    <source>
        <dbReference type="Proteomes" id="UP001055811"/>
    </source>
</evidence>
<name>A0ACB9H0C2_CICIN</name>
<keyword evidence="2" id="KW-1185">Reference proteome</keyword>
<comment type="caution">
    <text evidence="1">The sequence shown here is derived from an EMBL/GenBank/DDBJ whole genome shotgun (WGS) entry which is preliminary data.</text>
</comment>
<dbReference type="Proteomes" id="UP001055811">
    <property type="component" value="Linkage Group LG01"/>
</dbReference>
<proteinExistence type="predicted"/>
<sequence length="205" mass="23396">MSFLNQRTYLQGLAELPPWTLFPCFEVESGGHRCHFPILPSGSSSKVEENVVPSRGSHRQPFLGAGSEMEVPGDEWQAFASDIEGRRRYLFLNDYMSYEELLALEERIGDVKTGLSEEFILKSMKQRKHLKDHVAACFTLPESSMVVLTEPHVREKAEMEVFELCIALGLKKRLDVIEEDIRVYSDMGLSKLTRIIVLWNLGFKA</sequence>
<accession>A0ACB9H0C2</accession>
<protein>
    <submittedName>
        <fullName evidence="1">Uncharacterized protein</fullName>
    </submittedName>
</protein>
<reference evidence="1 2" key="2">
    <citation type="journal article" date="2022" name="Mol. Ecol. Resour.">
        <title>The genomes of chicory, endive, great burdock and yacon provide insights into Asteraceae paleo-polyploidization history and plant inulin production.</title>
        <authorList>
            <person name="Fan W."/>
            <person name="Wang S."/>
            <person name="Wang H."/>
            <person name="Wang A."/>
            <person name="Jiang F."/>
            <person name="Liu H."/>
            <person name="Zhao H."/>
            <person name="Xu D."/>
            <person name="Zhang Y."/>
        </authorList>
    </citation>
    <scope>NUCLEOTIDE SEQUENCE [LARGE SCALE GENOMIC DNA]</scope>
    <source>
        <strain evidence="2">cv. Punajuju</strain>
        <tissue evidence="1">Leaves</tissue>
    </source>
</reference>
<evidence type="ECO:0000313" key="1">
    <source>
        <dbReference type="EMBL" id="KAI3788791.1"/>
    </source>
</evidence>
<organism evidence="1 2">
    <name type="scientific">Cichorium intybus</name>
    <name type="common">Chicory</name>
    <dbReference type="NCBI Taxonomy" id="13427"/>
    <lineage>
        <taxon>Eukaryota</taxon>
        <taxon>Viridiplantae</taxon>
        <taxon>Streptophyta</taxon>
        <taxon>Embryophyta</taxon>
        <taxon>Tracheophyta</taxon>
        <taxon>Spermatophyta</taxon>
        <taxon>Magnoliopsida</taxon>
        <taxon>eudicotyledons</taxon>
        <taxon>Gunneridae</taxon>
        <taxon>Pentapetalae</taxon>
        <taxon>asterids</taxon>
        <taxon>campanulids</taxon>
        <taxon>Asterales</taxon>
        <taxon>Asteraceae</taxon>
        <taxon>Cichorioideae</taxon>
        <taxon>Cichorieae</taxon>
        <taxon>Cichoriinae</taxon>
        <taxon>Cichorium</taxon>
    </lineage>
</organism>
<reference evidence="2" key="1">
    <citation type="journal article" date="2022" name="Mol. Ecol. Resour.">
        <title>The genomes of chicory, endive, great burdock and yacon provide insights into Asteraceae palaeo-polyploidization history and plant inulin production.</title>
        <authorList>
            <person name="Fan W."/>
            <person name="Wang S."/>
            <person name="Wang H."/>
            <person name="Wang A."/>
            <person name="Jiang F."/>
            <person name="Liu H."/>
            <person name="Zhao H."/>
            <person name="Xu D."/>
            <person name="Zhang Y."/>
        </authorList>
    </citation>
    <scope>NUCLEOTIDE SEQUENCE [LARGE SCALE GENOMIC DNA]</scope>
    <source>
        <strain evidence="2">cv. Punajuju</strain>
    </source>
</reference>